<keyword evidence="3" id="KW-1185">Reference proteome</keyword>
<dbReference type="SUPFAM" id="SSF81383">
    <property type="entry name" value="F-box domain"/>
    <property type="match status" value="1"/>
</dbReference>
<organism evidence="2 3">
    <name type="scientific">Rhynchospora pubera</name>
    <dbReference type="NCBI Taxonomy" id="906938"/>
    <lineage>
        <taxon>Eukaryota</taxon>
        <taxon>Viridiplantae</taxon>
        <taxon>Streptophyta</taxon>
        <taxon>Embryophyta</taxon>
        <taxon>Tracheophyta</taxon>
        <taxon>Spermatophyta</taxon>
        <taxon>Magnoliopsida</taxon>
        <taxon>Liliopsida</taxon>
        <taxon>Poales</taxon>
        <taxon>Cyperaceae</taxon>
        <taxon>Cyperoideae</taxon>
        <taxon>Rhynchosporeae</taxon>
        <taxon>Rhynchospora</taxon>
    </lineage>
</organism>
<evidence type="ECO:0000313" key="3">
    <source>
        <dbReference type="Proteomes" id="UP001140206"/>
    </source>
</evidence>
<dbReference type="PANTHER" id="PTHR44259:SF114">
    <property type="entry name" value="OS06G0707300 PROTEIN"/>
    <property type="match status" value="1"/>
</dbReference>
<dbReference type="InterPro" id="IPR050942">
    <property type="entry name" value="F-box_BR-signaling"/>
</dbReference>
<feature type="domain" description="F-box" evidence="1">
    <location>
        <begin position="14"/>
        <end position="55"/>
    </location>
</feature>
<protein>
    <submittedName>
        <fullName evidence="2">F-box family protein</fullName>
    </submittedName>
</protein>
<accession>A0AAV8F3M1</accession>
<gene>
    <name evidence="2" type="ORF">LUZ62_038945</name>
</gene>
<dbReference type="SMART" id="SM00256">
    <property type="entry name" value="FBOX"/>
    <property type="match status" value="1"/>
</dbReference>
<dbReference type="Pfam" id="PF03478">
    <property type="entry name" value="Beta-prop_KIB1-4"/>
    <property type="match status" value="1"/>
</dbReference>
<dbReference type="Pfam" id="PF00646">
    <property type="entry name" value="F-box"/>
    <property type="match status" value="1"/>
</dbReference>
<dbReference type="Gene3D" id="1.20.1280.50">
    <property type="match status" value="1"/>
</dbReference>
<name>A0AAV8F3M1_9POAL</name>
<dbReference type="InterPro" id="IPR036047">
    <property type="entry name" value="F-box-like_dom_sf"/>
</dbReference>
<sequence>MAPAEGPDRDWSDLPPELIRLLSRKLTDIFDFVRFRVVCKRWRSAVRASDLPPQLPWIIDECWTFERGYLRFYSLLTGKTYTVRVQQSTDGELVMGSAYNYVLSYDYLTQDCSLFNPLTNEELLLPPSQIMFPWCVPSGLSPDQSSRHVIMSTNVKLRTTHLIFCKLGDLEWTNVQEEIPWCEFYTEGGKFINEGFAFHDGMCYASDTVDGFTEVINLATRTVMYVVPQPKSHLTEDFVYLVVSSGEILRVCQYNKYSREPCFFRIYRLELSSRDGNVVNPCWIEIDNLSGQFLFLHEKHGCAFRADDFPGFIGNNIYFLKQMFEDFAYELFRYDIKDGNVEVLHVPIKLGRSWFVPSLCQQIA</sequence>
<dbReference type="Proteomes" id="UP001140206">
    <property type="component" value="Chromosome 2"/>
</dbReference>
<dbReference type="EMBL" id="JAMFTS010000002">
    <property type="protein sequence ID" value="KAJ4787699.1"/>
    <property type="molecule type" value="Genomic_DNA"/>
</dbReference>
<dbReference type="InterPro" id="IPR001810">
    <property type="entry name" value="F-box_dom"/>
</dbReference>
<dbReference type="InterPro" id="IPR005174">
    <property type="entry name" value="KIB1-4_b-propeller"/>
</dbReference>
<evidence type="ECO:0000259" key="1">
    <source>
        <dbReference type="SMART" id="SM00256"/>
    </source>
</evidence>
<proteinExistence type="predicted"/>
<comment type="caution">
    <text evidence="2">The sequence shown here is derived from an EMBL/GenBank/DDBJ whole genome shotgun (WGS) entry which is preliminary data.</text>
</comment>
<evidence type="ECO:0000313" key="2">
    <source>
        <dbReference type="EMBL" id="KAJ4787699.1"/>
    </source>
</evidence>
<dbReference type="AlphaFoldDB" id="A0AAV8F3M1"/>
<reference evidence="2" key="1">
    <citation type="submission" date="2022-08" db="EMBL/GenBank/DDBJ databases">
        <authorList>
            <person name="Marques A."/>
        </authorList>
    </citation>
    <scope>NUCLEOTIDE SEQUENCE</scope>
    <source>
        <strain evidence="2">RhyPub2mFocal</strain>
        <tissue evidence="2">Leaves</tissue>
    </source>
</reference>
<dbReference type="PANTHER" id="PTHR44259">
    <property type="entry name" value="OS07G0183000 PROTEIN-RELATED"/>
    <property type="match status" value="1"/>
</dbReference>